<comment type="caution">
    <text evidence="2">The sequence shown here is derived from an EMBL/GenBank/DDBJ whole genome shotgun (WGS) entry which is preliminary data.</text>
</comment>
<name>A0A845EZH5_9BACL</name>
<keyword evidence="1" id="KW-0175">Coiled coil</keyword>
<dbReference type="AlphaFoldDB" id="A0A845EZH5"/>
<dbReference type="PIRSF" id="PIRSF016498">
    <property type="entry name" value="UCP016498"/>
    <property type="match status" value="1"/>
</dbReference>
<proteinExistence type="predicted"/>
<dbReference type="Pfam" id="PF09969">
    <property type="entry name" value="DUF2203"/>
    <property type="match status" value="1"/>
</dbReference>
<dbReference type="Proteomes" id="UP000447833">
    <property type="component" value="Unassembled WGS sequence"/>
</dbReference>
<dbReference type="EMBL" id="WMEY01000003">
    <property type="protein sequence ID" value="MYL63963.1"/>
    <property type="molecule type" value="Genomic_DNA"/>
</dbReference>
<evidence type="ECO:0000256" key="1">
    <source>
        <dbReference type="SAM" id="Coils"/>
    </source>
</evidence>
<evidence type="ECO:0000313" key="2">
    <source>
        <dbReference type="EMBL" id="MYL63963.1"/>
    </source>
</evidence>
<feature type="coiled-coil region" evidence="1">
    <location>
        <begin position="8"/>
        <end position="45"/>
    </location>
</feature>
<dbReference type="RefSeq" id="WP_160919426.1">
    <property type="nucleotide sequence ID" value="NZ_WMEY01000003.1"/>
</dbReference>
<evidence type="ECO:0000313" key="3">
    <source>
        <dbReference type="Proteomes" id="UP000447833"/>
    </source>
</evidence>
<sequence length="143" mass="16795">MDKKYFTLEEANNLLPMIKRELAGLKRLKAQFNEHYDQIEQHKKTLLYRHKTKVDEDILFKKEARMEFMELEAQTFINNIMALGVEIKNVDEGLIDFPAVINGKKVLLCWKEGESEVSFFHSNFGGFSQREPIENIIKEEEQG</sequence>
<gene>
    <name evidence="2" type="ORF">GLW07_11445</name>
</gene>
<dbReference type="InterPro" id="IPR018699">
    <property type="entry name" value="DUF2203"/>
</dbReference>
<accession>A0A845EZH5</accession>
<reference evidence="2 3" key="1">
    <citation type="submission" date="2019-11" db="EMBL/GenBank/DDBJ databases">
        <title>Genome sequences of 17 halophilic strains isolated from different environments.</title>
        <authorList>
            <person name="Furrow R.E."/>
        </authorList>
    </citation>
    <scope>NUCLEOTIDE SEQUENCE [LARGE SCALE GENOMIC DNA]</scope>
    <source>
        <strain evidence="2 3">22506_14_FS</strain>
    </source>
</reference>
<organism evidence="2 3">
    <name type="scientific">Guptibacillus hwajinpoensis</name>
    <dbReference type="NCBI Taxonomy" id="208199"/>
    <lineage>
        <taxon>Bacteria</taxon>
        <taxon>Bacillati</taxon>
        <taxon>Bacillota</taxon>
        <taxon>Bacilli</taxon>
        <taxon>Bacillales</taxon>
        <taxon>Guptibacillaceae</taxon>
        <taxon>Guptibacillus</taxon>
    </lineage>
</organism>
<protein>
    <submittedName>
        <fullName evidence="2">DUF2203 family protein</fullName>
    </submittedName>
</protein>